<accession>A0A7W6XD98</accession>
<comment type="caution">
    <text evidence="3">The sequence shown here is derived from an EMBL/GenBank/DDBJ whole genome shotgun (WGS) entry which is preliminary data.</text>
</comment>
<dbReference type="AlphaFoldDB" id="A0A7W6XD98"/>
<sequence length="51" mass="5413">MSTGGKARSRMYAFVSIIFVIGLLLAGYYVFGKTPGETETAPASEVVNPKS</sequence>
<dbReference type="Proteomes" id="UP000576087">
    <property type="component" value="Unassembled WGS sequence"/>
</dbReference>
<keyword evidence="1" id="KW-1133">Transmembrane helix</keyword>
<organism evidence="3 6">
    <name type="scientific">Aliirhizobium cellulosilyticum</name>
    <dbReference type="NCBI Taxonomy" id="393664"/>
    <lineage>
        <taxon>Bacteria</taxon>
        <taxon>Pseudomonadati</taxon>
        <taxon>Pseudomonadota</taxon>
        <taxon>Alphaproteobacteria</taxon>
        <taxon>Hyphomicrobiales</taxon>
        <taxon>Rhizobiaceae</taxon>
        <taxon>Aliirhizobium</taxon>
    </lineage>
</organism>
<dbReference type="EMBL" id="JACIGY010000007">
    <property type="protein sequence ID" value="MBB4413844.1"/>
    <property type="molecule type" value="Genomic_DNA"/>
</dbReference>
<evidence type="ECO:0000313" key="6">
    <source>
        <dbReference type="Proteomes" id="UP000524535"/>
    </source>
</evidence>
<dbReference type="Proteomes" id="UP000520770">
    <property type="component" value="Unassembled WGS sequence"/>
</dbReference>
<evidence type="ECO:0000313" key="2">
    <source>
        <dbReference type="EMBL" id="MBB4350649.1"/>
    </source>
</evidence>
<dbReference type="EMBL" id="JACIGW010000006">
    <property type="protein sequence ID" value="MBB4350649.1"/>
    <property type="molecule type" value="Genomic_DNA"/>
</dbReference>
<protein>
    <submittedName>
        <fullName evidence="3">Uncharacterized protein</fullName>
    </submittedName>
</protein>
<evidence type="ECO:0000313" key="5">
    <source>
        <dbReference type="Proteomes" id="UP000520770"/>
    </source>
</evidence>
<evidence type="ECO:0000256" key="1">
    <source>
        <dbReference type="SAM" id="Phobius"/>
    </source>
</evidence>
<evidence type="ECO:0000313" key="7">
    <source>
        <dbReference type="Proteomes" id="UP000576087"/>
    </source>
</evidence>
<feature type="transmembrane region" description="Helical" evidence="1">
    <location>
        <begin position="12"/>
        <end position="31"/>
    </location>
</feature>
<keyword evidence="1" id="KW-0472">Membrane</keyword>
<dbReference type="EMBL" id="JACIHM010000007">
    <property type="protein sequence ID" value="MBB4448459.1"/>
    <property type="molecule type" value="Genomic_DNA"/>
</dbReference>
<gene>
    <name evidence="3" type="ORF">GGE31_004382</name>
    <name evidence="2" type="ORF">GGE33_004423</name>
    <name evidence="4" type="ORF">GGE35_004305</name>
</gene>
<proteinExistence type="predicted"/>
<name>A0A7W6XD98_9HYPH</name>
<keyword evidence="6" id="KW-1185">Reference proteome</keyword>
<keyword evidence="1" id="KW-0812">Transmembrane</keyword>
<dbReference type="Proteomes" id="UP000524535">
    <property type="component" value="Unassembled WGS sequence"/>
</dbReference>
<reference evidence="5 6" key="1">
    <citation type="submission" date="2020-08" db="EMBL/GenBank/DDBJ databases">
        <title>Genomic Encyclopedia of Type Strains, Phase IV (KMG-V): Genome sequencing to study the core and pangenomes of soil and plant-associated prokaryotes.</title>
        <authorList>
            <person name="Whitman W."/>
        </authorList>
    </citation>
    <scope>NUCLEOTIDE SEQUENCE [LARGE SCALE GENOMIC DNA]</scope>
    <source>
        <strain evidence="3 6">SEMIA 444</strain>
        <strain evidence="2 5">SEMIA 448</strain>
        <strain evidence="4 7">SEMIA 452</strain>
    </source>
</reference>
<evidence type="ECO:0000313" key="3">
    <source>
        <dbReference type="EMBL" id="MBB4413844.1"/>
    </source>
</evidence>
<evidence type="ECO:0000313" key="4">
    <source>
        <dbReference type="EMBL" id="MBB4448459.1"/>
    </source>
</evidence>